<dbReference type="Pfam" id="PF14580">
    <property type="entry name" value="LRR_9"/>
    <property type="match status" value="1"/>
</dbReference>
<reference evidence="4" key="1">
    <citation type="submission" date="2015-11" db="EMBL/GenBank/DDBJ databases">
        <title>De novo transcriptome assembly of four potential Pierce s Disease insect vectors from Arizona vineyards.</title>
        <authorList>
            <person name="Tassone E.E."/>
        </authorList>
    </citation>
    <scope>NUCLEOTIDE SEQUENCE</scope>
</reference>
<feature type="region of interest" description="Disordered" evidence="3">
    <location>
        <begin position="283"/>
        <end position="351"/>
    </location>
</feature>
<dbReference type="Gene3D" id="3.80.10.10">
    <property type="entry name" value="Ribonuclease Inhibitor"/>
    <property type="match status" value="1"/>
</dbReference>
<dbReference type="SUPFAM" id="SSF52058">
    <property type="entry name" value="L domain-like"/>
    <property type="match status" value="1"/>
</dbReference>
<dbReference type="GO" id="GO:0007010">
    <property type="term" value="P:cytoskeleton organization"/>
    <property type="evidence" value="ECO:0007669"/>
    <property type="project" value="TreeGrafter"/>
</dbReference>
<sequence length="401" mass="46154">MAKLTEEMVQARTRQSNLSAVSKLNCWGSELQDVSLIRKLLNVETLSLSVNRIRTLSDFQNCKRLKHLFVRKNEIRDLNQVCYLQDLPALTTLWLAENPCANSPGYRLAVLKALPNLEKLDDVSVTPEERSEAQRIGMFLHHPDHDEQYADSPESEVEPVVSGYAEEDTEEQYVTRSNHYGQSEYSRHYQRNDECSPDSASPAHTSYMRNSANNYHQDEDADDDSPPRYLKQEEDMEDIMPRGNLTRSRTESLPRLSRLEAEEPEDYPRVHNIQRCRLDTLPRSMHHEQEDSDCSQPRSNLTRSRTVDMLGGHHAGSLSSLHERERERSRLKPCELYSSRSLQQHPSRPRVSARRTSSVANHMPANINVLNAVLCLIKELELQDLELVALSVNCRIDELRI</sequence>
<feature type="compositionally biased region" description="Basic and acidic residues" evidence="3">
    <location>
        <begin position="185"/>
        <end position="194"/>
    </location>
</feature>
<feature type="compositionally biased region" description="Polar residues" evidence="3">
    <location>
        <begin position="172"/>
        <end position="184"/>
    </location>
</feature>
<evidence type="ECO:0000313" key="4">
    <source>
        <dbReference type="EMBL" id="JAT17693.1"/>
    </source>
</evidence>
<name>A0A1B6L1U5_9HEMI</name>
<feature type="compositionally biased region" description="Basic and acidic residues" evidence="3">
    <location>
        <begin position="321"/>
        <end position="333"/>
    </location>
</feature>
<dbReference type="GO" id="GO:0036064">
    <property type="term" value="C:ciliary basal body"/>
    <property type="evidence" value="ECO:0007669"/>
    <property type="project" value="UniProtKB-ARBA"/>
</dbReference>
<evidence type="ECO:0000256" key="1">
    <source>
        <dbReference type="ARBA" id="ARBA00022614"/>
    </source>
</evidence>
<evidence type="ECO:0008006" key="5">
    <source>
        <dbReference type="Google" id="ProtNLM"/>
    </source>
</evidence>
<evidence type="ECO:0000256" key="3">
    <source>
        <dbReference type="SAM" id="MobiDB-lite"/>
    </source>
</evidence>
<dbReference type="GO" id="GO:0097733">
    <property type="term" value="C:photoreceptor cell cilium"/>
    <property type="evidence" value="ECO:0007669"/>
    <property type="project" value="UniProtKB-ARBA"/>
</dbReference>
<gene>
    <name evidence="4" type="ORF">g.15901</name>
</gene>
<dbReference type="PANTHER" id="PTHR18849:SF0">
    <property type="entry name" value="CILIA- AND FLAGELLA-ASSOCIATED PROTEIN 410-RELATED"/>
    <property type="match status" value="1"/>
</dbReference>
<keyword evidence="2" id="KW-0677">Repeat</keyword>
<dbReference type="EMBL" id="GEBQ01022284">
    <property type="protein sequence ID" value="JAT17693.1"/>
    <property type="molecule type" value="Transcribed_RNA"/>
</dbReference>
<dbReference type="InterPro" id="IPR032675">
    <property type="entry name" value="LRR_dom_sf"/>
</dbReference>
<feature type="compositionally biased region" description="Basic and acidic residues" evidence="3">
    <location>
        <begin position="248"/>
        <end position="266"/>
    </location>
</feature>
<protein>
    <recommendedName>
        <fullName evidence="5">U2A'/phosphoprotein 32 family A C-terminal domain-containing protein</fullName>
    </recommendedName>
</protein>
<proteinExistence type="predicted"/>
<dbReference type="PANTHER" id="PTHR18849">
    <property type="entry name" value="LEUCINE RICH REPEAT PROTEIN"/>
    <property type="match status" value="1"/>
</dbReference>
<organism evidence="4">
    <name type="scientific">Graphocephala atropunctata</name>
    <dbReference type="NCBI Taxonomy" id="36148"/>
    <lineage>
        <taxon>Eukaryota</taxon>
        <taxon>Metazoa</taxon>
        <taxon>Ecdysozoa</taxon>
        <taxon>Arthropoda</taxon>
        <taxon>Hexapoda</taxon>
        <taxon>Insecta</taxon>
        <taxon>Pterygota</taxon>
        <taxon>Neoptera</taxon>
        <taxon>Paraneoptera</taxon>
        <taxon>Hemiptera</taxon>
        <taxon>Auchenorrhyncha</taxon>
        <taxon>Membracoidea</taxon>
        <taxon>Cicadellidae</taxon>
        <taxon>Cicadellinae</taxon>
        <taxon>Cicadellini</taxon>
        <taxon>Graphocephala</taxon>
    </lineage>
</organism>
<dbReference type="AlphaFoldDB" id="A0A1B6L1U5"/>
<accession>A0A1B6L1U5</accession>
<dbReference type="FunFam" id="3.80.10.10:FF:000094">
    <property type="entry name" value="protein C21orf2 isoform X1"/>
    <property type="match status" value="1"/>
</dbReference>
<keyword evidence="1" id="KW-0433">Leucine-rich repeat</keyword>
<feature type="compositionally biased region" description="Polar residues" evidence="3">
    <location>
        <begin position="294"/>
        <end position="304"/>
    </location>
</feature>
<feature type="compositionally biased region" description="Polar residues" evidence="3">
    <location>
        <begin position="198"/>
        <end position="215"/>
    </location>
</feature>
<feature type="region of interest" description="Disordered" evidence="3">
    <location>
        <begin position="144"/>
        <end position="266"/>
    </location>
</feature>
<dbReference type="InterPro" id="IPR001611">
    <property type="entry name" value="Leu-rich_rpt"/>
</dbReference>
<evidence type="ECO:0000256" key="2">
    <source>
        <dbReference type="ARBA" id="ARBA00022737"/>
    </source>
</evidence>
<dbReference type="PROSITE" id="PS51450">
    <property type="entry name" value="LRR"/>
    <property type="match status" value="1"/>
</dbReference>